<dbReference type="Pfam" id="PF01243">
    <property type="entry name" value="PNPOx_N"/>
    <property type="match status" value="1"/>
</dbReference>
<gene>
    <name evidence="2" type="ORF">MXD59_13035</name>
</gene>
<organism evidence="2 3">
    <name type="scientific">Frankia umida</name>
    <dbReference type="NCBI Taxonomy" id="573489"/>
    <lineage>
        <taxon>Bacteria</taxon>
        <taxon>Bacillati</taxon>
        <taxon>Actinomycetota</taxon>
        <taxon>Actinomycetes</taxon>
        <taxon>Frankiales</taxon>
        <taxon>Frankiaceae</taxon>
        <taxon>Frankia</taxon>
    </lineage>
</organism>
<reference evidence="2 3" key="1">
    <citation type="submission" date="2022-04" db="EMBL/GenBank/DDBJ databases">
        <title>Genome diversity in the genus Frankia.</title>
        <authorList>
            <person name="Carlos-Shanley C."/>
            <person name="Hahn D."/>
        </authorList>
    </citation>
    <scope>NUCLEOTIDE SEQUENCE [LARGE SCALE GENOMIC DNA]</scope>
    <source>
        <strain evidence="2 3">Ag45/Mut15</strain>
    </source>
</reference>
<evidence type="ECO:0000259" key="1">
    <source>
        <dbReference type="Pfam" id="PF01243"/>
    </source>
</evidence>
<protein>
    <submittedName>
        <fullName evidence="2">Pyridoxamine 5'-phosphate oxidase family protein</fullName>
    </submittedName>
</protein>
<evidence type="ECO:0000313" key="3">
    <source>
        <dbReference type="Proteomes" id="UP001201873"/>
    </source>
</evidence>
<comment type="caution">
    <text evidence="2">The sequence shown here is derived from an EMBL/GenBank/DDBJ whole genome shotgun (WGS) entry which is preliminary data.</text>
</comment>
<sequence length="170" mass="18977">MTISLRVEYEKPGSAAVLKAARKIFSEQVMLTMASVSPEVGVHANSAFFAIDEEFVVWFVSEATTRHSRNLHADARVAASIFLDTPEHGEQLRGVQFFGTARKAAAAEVPAGLRTYRQRFPTFAQTPQAQRLFLDLDGPSFFYRFEVASLTLLDEPAFGRRVYLSATVER</sequence>
<dbReference type="SUPFAM" id="SSF50475">
    <property type="entry name" value="FMN-binding split barrel"/>
    <property type="match status" value="1"/>
</dbReference>
<accession>A0ABT0JYR6</accession>
<dbReference type="InterPro" id="IPR012349">
    <property type="entry name" value="Split_barrel_FMN-bd"/>
</dbReference>
<dbReference type="EMBL" id="JALKFT010000011">
    <property type="protein sequence ID" value="MCK9876690.1"/>
    <property type="molecule type" value="Genomic_DNA"/>
</dbReference>
<feature type="domain" description="Pyridoxamine 5'-phosphate oxidase N-terminal" evidence="1">
    <location>
        <begin position="19"/>
        <end position="121"/>
    </location>
</feature>
<dbReference type="InterPro" id="IPR011576">
    <property type="entry name" value="Pyridox_Oxase_N"/>
</dbReference>
<keyword evidence="3" id="KW-1185">Reference proteome</keyword>
<dbReference type="RefSeq" id="WP_248824919.1">
    <property type="nucleotide sequence ID" value="NZ_JALKFT010000011.1"/>
</dbReference>
<evidence type="ECO:0000313" key="2">
    <source>
        <dbReference type="EMBL" id="MCK9876690.1"/>
    </source>
</evidence>
<proteinExistence type="predicted"/>
<name>A0ABT0JYR6_9ACTN</name>
<dbReference type="Gene3D" id="2.30.110.10">
    <property type="entry name" value="Electron Transport, Fmn-binding Protein, Chain A"/>
    <property type="match status" value="1"/>
</dbReference>
<dbReference type="Proteomes" id="UP001201873">
    <property type="component" value="Unassembled WGS sequence"/>
</dbReference>